<dbReference type="AlphaFoldDB" id="A0A371FQQ1"/>
<sequence>MFEAMKHPTEDHSLFGIDINDELVEDYMQLGTSSVEISNFIELIDVIDYFNSVTNMSDSVNMPNMLDLSDFVDDISNLANLVHIFYFSDLTDLECKCDGDTKVDQPSPKSTSKLSPPQSPPDELKPLSEHLKYAYLKDNQHFPKQEEKLLQVLRKHKKAIGWTLSDLSRINPSILGQSNIGSSKEVWDDSGKELEGRASFDKDSE</sequence>
<proteinExistence type="predicted"/>
<name>A0A371FQQ1_MUCPR</name>
<protein>
    <submittedName>
        <fullName evidence="2">Uncharacterized protein</fullName>
    </submittedName>
</protein>
<feature type="non-terminal residue" evidence="2">
    <location>
        <position position="1"/>
    </location>
</feature>
<dbReference type="EMBL" id="QJKJ01008148">
    <property type="protein sequence ID" value="RDX80657.1"/>
    <property type="molecule type" value="Genomic_DNA"/>
</dbReference>
<accession>A0A371FQQ1</accession>
<feature type="region of interest" description="Disordered" evidence="1">
    <location>
        <begin position="179"/>
        <end position="205"/>
    </location>
</feature>
<evidence type="ECO:0000256" key="1">
    <source>
        <dbReference type="SAM" id="MobiDB-lite"/>
    </source>
</evidence>
<dbReference type="OrthoDB" id="1459910at2759"/>
<keyword evidence="3" id="KW-1185">Reference proteome</keyword>
<feature type="compositionally biased region" description="Basic and acidic residues" evidence="1">
    <location>
        <begin position="185"/>
        <end position="205"/>
    </location>
</feature>
<evidence type="ECO:0000313" key="2">
    <source>
        <dbReference type="EMBL" id="RDX80657.1"/>
    </source>
</evidence>
<comment type="caution">
    <text evidence="2">The sequence shown here is derived from an EMBL/GenBank/DDBJ whole genome shotgun (WGS) entry which is preliminary data.</text>
</comment>
<feature type="region of interest" description="Disordered" evidence="1">
    <location>
        <begin position="99"/>
        <end position="125"/>
    </location>
</feature>
<gene>
    <name evidence="2" type="ORF">CR513_38775</name>
</gene>
<organism evidence="2 3">
    <name type="scientific">Mucuna pruriens</name>
    <name type="common">Velvet bean</name>
    <name type="synonym">Dolichos pruriens</name>
    <dbReference type="NCBI Taxonomy" id="157652"/>
    <lineage>
        <taxon>Eukaryota</taxon>
        <taxon>Viridiplantae</taxon>
        <taxon>Streptophyta</taxon>
        <taxon>Embryophyta</taxon>
        <taxon>Tracheophyta</taxon>
        <taxon>Spermatophyta</taxon>
        <taxon>Magnoliopsida</taxon>
        <taxon>eudicotyledons</taxon>
        <taxon>Gunneridae</taxon>
        <taxon>Pentapetalae</taxon>
        <taxon>rosids</taxon>
        <taxon>fabids</taxon>
        <taxon>Fabales</taxon>
        <taxon>Fabaceae</taxon>
        <taxon>Papilionoideae</taxon>
        <taxon>50 kb inversion clade</taxon>
        <taxon>NPAAA clade</taxon>
        <taxon>indigoferoid/millettioid clade</taxon>
        <taxon>Phaseoleae</taxon>
        <taxon>Mucuna</taxon>
    </lineage>
</organism>
<feature type="compositionally biased region" description="Low complexity" evidence="1">
    <location>
        <begin position="105"/>
        <end position="116"/>
    </location>
</feature>
<dbReference type="Proteomes" id="UP000257109">
    <property type="component" value="Unassembled WGS sequence"/>
</dbReference>
<evidence type="ECO:0000313" key="3">
    <source>
        <dbReference type="Proteomes" id="UP000257109"/>
    </source>
</evidence>
<reference evidence="2" key="1">
    <citation type="submission" date="2018-05" db="EMBL/GenBank/DDBJ databases">
        <title>Draft genome of Mucuna pruriens seed.</title>
        <authorList>
            <person name="Nnadi N.E."/>
            <person name="Vos R."/>
            <person name="Hasami M.H."/>
            <person name="Devisetty U.K."/>
            <person name="Aguiy J.C."/>
        </authorList>
    </citation>
    <scope>NUCLEOTIDE SEQUENCE [LARGE SCALE GENOMIC DNA]</scope>
    <source>
        <strain evidence="2">JCA_2017</strain>
    </source>
</reference>